<dbReference type="KEGG" id="alus:STSP2_02358"/>
<evidence type="ECO:0000256" key="2">
    <source>
        <dbReference type="SAM" id="SignalP"/>
    </source>
</evidence>
<dbReference type="RefSeq" id="WP_146662742.1">
    <property type="nucleotide sequence ID" value="NZ_CP019791.1"/>
</dbReference>
<dbReference type="Proteomes" id="UP000189674">
    <property type="component" value="Chromosome"/>
</dbReference>
<feature type="chain" id="PRO_5012527457" description="Uncharacterized protein TP-0789 domain-containing protein" evidence="2">
    <location>
        <begin position="24"/>
        <end position="290"/>
    </location>
</feature>
<dbReference type="OrthoDB" id="9803781at2"/>
<name>A0A1U9NMM5_9BACT</name>
<accession>A0A1U9NMM5</accession>
<reference evidence="5" key="1">
    <citation type="submission" date="2017-02" db="EMBL/GenBank/DDBJ databases">
        <title>Comparative genomics and description of representatives of a novel lineage of planctomycetes thriving in anoxic sediments.</title>
        <authorList>
            <person name="Spring S."/>
            <person name="Bunk B."/>
            <person name="Sproer C."/>
        </authorList>
    </citation>
    <scope>NUCLEOTIDE SEQUENCE [LARGE SCALE GENOMIC DNA]</scope>
    <source>
        <strain evidence="5">ST-NAGAB-D1</strain>
    </source>
</reference>
<feature type="signal peptide" evidence="2">
    <location>
        <begin position="1"/>
        <end position="23"/>
    </location>
</feature>
<dbReference type="EMBL" id="CP019791">
    <property type="protein sequence ID" value="AQT69171.1"/>
    <property type="molecule type" value="Genomic_DNA"/>
</dbReference>
<protein>
    <recommendedName>
        <fullName evidence="3">Uncharacterized protein TP-0789 domain-containing protein</fullName>
    </recommendedName>
</protein>
<dbReference type="CDD" id="cd16329">
    <property type="entry name" value="LolA_like"/>
    <property type="match status" value="1"/>
</dbReference>
<dbReference type="InterPro" id="IPR029046">
    <property type="entry name" value="LolA/LolB/LppX"/>
</dbReference>
<keyword evidence="5" id="KW-1185">Reference proteome</keyword>
<evidence type="ECO:0000259" key="3">
    <source>
        <dbReference type="Pfam" id="PF17131"/>
    </source>
</evidence>
<dbReference type="Gene3D" id="2.50.20.10">
    <property type="entry name" value="Lipoprotein localisation LolA/LolB/LppX"/>
    <property type="match status" value="1"/>
</dbReference>
<proteinExistence type="predicted"/>
<keyword evidence="1 2" id="KW-0732">Signal</keyword>
<sequence precursor="true">MKRALVLTAVVFGTVFGYSSVFAEDEAKSEAVKQDKELTVDQIVERTNRVSYYQGRDGKARVKMVITDEQDRKRERQLVILRWDAPNPKLSEEEQGKDDSYTGEQKYYVFFTRPADVYKTVFMVWKHLGKDDDRWMYLPALDLVKRISASDKRSSFVGSHFVYEDVSGRNVDLDEHELLRTTDNYYVLRNTPKDKKLVEFAYYDMWIHKDSFVVVKTDYFDEQDKKYRSYQALKVEQIEGFPTVVKSKMSDLRTGGNTVMEYGEVKYNVGIPESIFTERYLRRPPREYIR</sequence>
<evidence type="ECO:0000313" key="4">
    <source>
        <dbReference type="EMBL" id="AQT69171.1"/>
    </source>
</evidence>
<feature type="domain" description="Uncharacterized protein TP-0789" evidence="3">
    <location>
        <begin position="103"/>
        <end position="283"/>
    </location>
</feature>
<dbReference type="SUPFAM" id="SSF89392">
    <property type="entry name" value="Prokaryotic lipoproteins and lipoprotein localization factors"/>
    <property type="match status" value="1"/>
</dbReference>
<organism evidence="4 5">
    <name type="scientific">Anaerohalosphaera lusitana</name>
    <dbReference type="NCBI Taxonomy" id="1936003"/>
    <lineage>
        <taxon>Bacteria</taxon>
        <taxon>Pseudomonadati</taxon>
        <taxon>Planctomycetota</taxon>
        <taxon>Phycisphaerae</taxon>
        <taxon>Sedimentisphaerales</taxon>
        <taxon>Anaerohalosphaeraceae</taxon>
        <taxon>Anaerohalosphaera</taxon>
    </lineage>
</organism>
<dbReference type="Pfam" id="PF17131">
    <property type="entry name" value="LolA_like"/>
    <property type="match status" value="1"/>
</dbReference>
<dbReference type="InterPro" id="IPR033399">
    <property type="entry name" value="TP_0789-like"/>
</dbReference>
<dbReference type="STRING" id="1936003.STSP2_02358"/>
<gene>
    <name evidence="4" type="ORF">STSP2_02358</name>
</gene>
<evidence type="ECO:0000313" key="5">
    <source>
        <dbReference type="Proteomes" id="UP000189674"/>
    </source>
</evidence>
<evidence type="ECO:0000256" key="1">
    <source>
        <dbReference type="ARBA" id="ARBA00022729"/>
    </source>
</evidence>
<dbReference type="AlphaFoldDB" id="A0A1U9NMM5"/>